<sequence length="159" mass="17700">MSDDRPSGPTPPPTVPDEEVVFIGRIFTPYLSRSDCPRNVRQAREAEGHALLEIDPVYRPGLYGLSKFSHVIVLYWMDEAERDILVQYPRHVDGPCGVFSIRSPARPNPIAISVARILSLDEEQGRIEVEQLDCRSGTPLLDIKPYFPSVDSAPDATIG</sequence>
<reference evidence="5" key="1">
    <citation type="submission" date="2017-09" db="EMBL/GenBank/DDBJ databases">
        <title>Genome sequence of Nannocystis excedens DSM 71.</title>
        <authorList>
            <person name="Blom J."/>
        </authorList>
    </citation>
    <scope>NUCLEOTIDE SEQUENCE [LARGE SCALE GENOMIC DNA]</scope>
    <source>
        <strain evidence="5">type strain: E19</strain>
    </source>
</reference>
<gene>
    <name evidence="4" type="ORF">HDIA_4185</name>
</gene>
<evidence type="ECO:0000259" key="3">
    <source>
        <dbReference type="PROSITE" id="PS51668"/>
    </source>
</evidence>
<evidence type="ECO:0000313" key="5">
    <source>
        <dbReference type="Proteomes" id="UP000223606"/>
    </source>
</evidence>
<dbReference type="OrthoDB" id="9804309at2"/>
<evidence type="ECO:0000256" key="1">
    <source>
        <dbReference type="ARBA" id="ARBA00022691"/>
    </source>
</evidence>
<dbReference type="PANTHER" id="PTHR12818">
    <property type="entry name" value="TRNA (ADENINE(37)-N6)-METHYLTRANSFERASE"/>
    <property type="match status" value="1"/>
</dbReference>
<organism evidence="4 5">
    <name type="scientific">Hartmannibacter diazotrophicus</name>
    <dbReference type="NCBI Taxonomy" id="1482074"/>
    <lineage>
        <taxon>Bacteria</taxon>
        <taxon>Pseudomonadati</taxon>
        <taxon>Pseudomonadota</taxon>
        <taxon>Alphaproteobacteria</taxon>
        <taxon>Hyphomicrobiales</taxon>
        <taxon>Pleomorphomonadaceae</taxon>
        <taxon>Hartmannibacter</taxon>
    </lineage>
</organism>
<dbReference type="SUPFAM" id="SSF118196">
    <property type="entry name" value="YaeB-like"/>
    <property type="match status" value="1"/>
</dbReference>
<dbReference type="KEGG" id="hdi:HDIA_4185"/>
<dbReference type="Pfam" id="PF01980">
    <property type="entry name" value="TrmO_N"/>
    <property type="match status" value="1"/>
</dbReference>
<dbReference type="PROSITE" id="PS51668">
    <property type="entry name" value="TSAA_2"/>
    <property type="match status" value="1"/>
</dbReference>
<keyword evidence="1" id="KW-0949">S-adenosyl-L-methionine</keyword>
<dbReference type="NCBIfam" id="TIGR00104">
    <property type="entry name" value="tRNA_TsaA"/>
    <property type="match status" value="1"/>
</dbReference>
<feature type="domain" description="TsaA-like" evidence="3">
    <location>
        <begin position="20"/>
        <end position="155"/>
    </location>
</feature>
<dbReference type="InterPro" id="IPR036414">
    <property type="entry name" value="YaeB_N_sf"/>
</dbReference>
<dbReference type="Proteomes" id="UP000223606">
    <property type="component" value="Chromosome 1"/>
</dbReference>
<accession>A0A2C9DBT6</accession>
<dbReference type="PANTHER" id="PTHR12818:SF0">
    <property type="entry name" value="TRNA (ADENINE(37)-N6)-METHYLTRANSFERASE"/>
    <property type="match status" value="1"/>
</dbReference>
<proteinExistence type="inferred from homology"/>
<dbReference type="EMBL" id="LT960614">
    <property type="protein sequence ID" value="SON57726.1"/>
    <property type="molecule type" value="Genomic_DNA"/>
</dbReference>
<dbReference type="InterPro" id="IPR036413">
    <property type="entry name" value="YaeB-like_sf"/>
</dbReference>
<comment type="similarity">
    <text evidence="2">Belongs to the tRNA methyltransferase O family.</text>
</comment>
<protein>
    <submittedName>
        <fullName evidence="4">S-adenosyl-L-methionine-binding protein</fullName>
    </submittedName>
</protein>
<name>A0A2C9DBT6_9HYPH</name>
<dbReference type="CDD" id="cd09281">
    <property type="entry name" value="UPF0066"/>
    <property type="match status" value="1"/>
</dbReference>
<dbReference type="InterPro" id="IPR023368">
    <property type="entry name" value="UPF0066_cons_site"/>
</dbReference>
<dbReference type="InterPro" id="IPR040372">
    <property type="entry name" value="YaeB-like"/>
</dbReference>
<evidence type="ECO:0000256" key="2">
    <source>
        <dbReference type="ARBA" id="ARBA00033753"/>
    </source>
</evidence>
<dbReference type="AlphaFoldDB" id="A0A2C9DBT6"/>
<dbReference type="PROSITE" id="PS01318">
    <property type="entry name" value="TSAA_1"/>
    <property type="match status" value="1"/>
</dbReference>
<dbReference type="InterPro" id="IPR023370">
    <property type="entry name" value="TrmO-like_N"/>
</dbReference>
<evidence type="ECO:0000313" key="4">
    <source>
        <dbReference type="EMBL" id="SON57726.1"/>
    </source>
</evidence>
<dbReference type="Gene3D" id="2.40.30.70">
    <property type="entry name" value="YaeB-like"/>
    <property type="match status" value="1"/>
</dbReference>
<keyword evidence="5" id="KW-1185">Reference proteome</keyword>